<feature type="region of interest" description="Disordered" evidence="2">
    <location>
        <begin position="523"/>
        <end position="545"/>
    </location>
</feature>
<dbReference type="GO" id="GO:0050821">
    <property type="term" value="P:protein stabilization"/>
    <property type="evidence" value="ECO:0007669"/>
    <property type="project" value="TreeGrafter"/>
</dbReference>
<accession>A0AAV6VN53</accession>
<dbReference type="InterPro" id="IPR036533">
    <property type="entry name" value="BAG_dom_sf"/>
</dbReference>
<keyword evidence="1" id="KW-0143">Chaperone</keyword>
<dbReference type="GO" id="GO:0000774">
    <property type="term" value="F:adenyl-nucleotide exchange factor activity"/>
    <property type="evidence" value="ECO:0007669"/>
    <property type="project" value="TreeGrafter"/>
</dbReference>
<dbReference type="PROSITE" id="PS51035">
    <property type="entry name" value="BAG"/>
    <property type="match status" value="1"/>
</dbReference>
<feature type="compositionally biased region" description="Basic and acidic residues" evidence="2">
    <location>
        <begin position="152"/>
        <end position="161"/>
    </location>
</feature>
<dbReference type="GO" id="GO:0005634">
    <property type="term" value="C:nucleus"/>
    <property type="evidence" value="ECO:0007669"/>
    <property type="project" value="TreeGrafter"/>
</dbReference>
<feature type="compositionally biased region" description="Polar residues" evidence="2">
    <location>
        <begin position="114"/>
        <end position="123"/>
    </location>
</feature>
<comment type="caution">
    <text evidence="4">The sequence shown here is derived from an EMBL/GenBank/DDBJ whole genome shotgun (WGS) entry which is preliminary data.</text>
</comment>
<evidence type="ECO:0000256" key="2">
    <source>
        <dbReference type="SAM" id="MobiDB-lite"/>
    </source>
</evidence>
<feature type="compositionally biased region" description="Basic and acidic residues" evidence="2">
    <location>
        <begin position="318"/>
        <end position="333"/>
    </location>
</feature>
<feature type="region of interest" description="Disordered" evidence="2">
    <location>
        <begin position="1"/>
        <end position="20"/>
    </location>
</feature>
<dbReference type="SMART" id="SM00264">
    <property type="entry name" value="BAG"/>
    <property type="match status" value="1"/>
</dbReference>
<dbReference type="InterPro" id="IPR003103">
    <property type="entry name" value="BAG_domain"/>
</dbReference>
<dbReference type="GO" id="GO:0005829">
    <property type="term" value="C:cytosol"/>
    <property type="evidence" value="ECO:0007669"/>
    <property type="project" value="TreeGrafter"/>
</dbReference>
<dbReference type="EMBL" id="JAFNEN010000046">
    <property type="protein sequence ID" value="KAG8197989.1"/>
    <property type="molecule type" value="Genomic_DNA"/>
</dbReference>
<feature type="region of interest" description="Disordered" evidence="2">
    <location>
        <begin position="482"/>
        <end position="509"/>
    </location>
</feature>
<feature type="domain" description="BAG" evidence="3">
    <location>
        <begin position="239"/>
        <end position="313"/>
    </location>
</feature>
<feature type="compositionally biased region" description="Basic and acidic residues" evidence="2">
    <location>
        <begin position="482"/>
        <end position="494"/>
    </location>
</feature>
<evidence type="ECO:0000313" key="5">
    <source>
        <dbReference type="Proteomes" id="UP000827092"/>
    </source>
</evidence>
<organism evidence="4 5">
    <name type="scientific">Oedothorax gibbosus</name>
    <dbReference type="NCBI Taxonomy" id="931172"/>
    <lineage>
        <taxon>Eukaryota</taxon>
        <taxon>Metazoa</taxon>
        <taxon>Ecdysozoa</taxon>
        <taxon>Arthropoda</taxon>
        <taxon>Chelicerata</taxon>
        <taxon>Arachnida</taxon>
        <taxon>Araneae</taxon>
        <taxon>Araneomorphae</taxon>
        <taxon>Entelegynae</taxon>
        <taxon>Araneoidea</taxon>
        <taxon>Linyphiidae</taxon>
        <taxon>Erigoninae</taxon>
        <taxon>Oedothorax</taxon>
    </lineage>
</organism>
<proteinExistence type="predicted"/>
<dbReference type="Pfam" id="PF02179">
    <property type="entry name" value="BAG"/>
    <property type="match status" value="1"/>
</dbReference>
<evidence type="ECO:0000256" key="1">
    <source>
        <dbReference type="ARBA" id="ARBA00023186"/>
    </source>
</evidence>
<dbReference type="Gene3D" id="1.20.58.120">
    <property type="entry name" value="BAG domain"/>
    <property type="match status" value="1"/>
</dbReference>
<name>A0AAV6VN53_9ARAC</name>
<dbReference type="PANTHER" id="PTHR12329:SF16">
    <property type="entry name" value="BAG FAMILY MOLECULAR CHAPERONE REGULATOR 1"/>
    <property type="match status" value="1"/>
</dbReference>
<feature type="compositionally biased region" description="Basic and acidic residues" evidence="2">
    <location>
        <begin position="209"/>
        <end position="225"/>
    </location>
</feature>
<dbReference type="AlphaFoldDB" id="A0AAV6VN53"/>
<dbReference type="GO" id="GO:0016020">
    <property type="term" value="C:membrane"/>
    <property type="evidence" value="ECO:0007669"/>
    <property type="project" value="TreeGrafter"/>
</dbReference>
<reference evidence="4 5" key="1">
    <citation type="journal article" date="2022" name="Nat. Ecol. Evol.">
        <title>A masculinizing supergene underlies an exaggerated male reproductive morph in a spider.</title>
        <authorList>
            <person name="Hendrickx F."/>
            <person name="De Corte Z."/>
            <person name="Sonet G."/>
            <person name="Van Belleghem S.M."/>
            <person name="Kostlbacher S."/>
            <person name="Vangestel C."/>
        </authorList>
    </citation>
    <scope>NUCLEOTIDE SEQUENCE [LARGE SCALE GENOMIC DNA]</scope>
    <source>
        <strain evidence="4">W744_W776</strain>
    </source>
</reference>
<dbReference type="Proteomes" id="UP000827092">
    <property type="component" value="Unassembled WGS sequence"/>
</dbReference>
<feature type="region of interest" description="Disordered" evidence="2">
    <location>
        <begin position="67"/>
        <end position="161"/>
    </location>
</feature>
<feature type="region of interest" description="Disordered" evidence="2">
    <location>
        <begin position="198"/>
        <end position="233"/>
    </location>
</feature>
<feature type="region of interest" description="Disordered" evidence="2">
    <location>
        <begin position="318"/>
        <end position="377"/>
    </location>
</feature>
<evidence type="ECO:0000313" key="4">
    <source>
        <dbReference type="EMBL" id="KAG8197989.1"/>
    </source>
</evidence>
<feature type="compositionally biased region" description="Basic and acidic residues" evidence="2">
    <location>
        <begin position="366"/>
        <end position="377"/>
    </location>
</feature>
<keyword evidence="5" id="KW-1185">Reference proteome</keyword>
<gene>
    <name evidence="4" type="ORF">JTE90_029383</name>
</gene>
<dbReference type="GO" id="GO:0051087">
    <property type="term" value="F:protein-folding chaperone binding"/>
    <property type="evidence" value="ECO:0007669"/>
    <property type="project" value="InterPro"/>
</dbReference>
<dbReference type="PANTHER" id="PTHR12329">
    <property type="entry name" value="BCL2-ASSOCIATED ATHANOGENE"/>
    <property type="match status" value="1"/>
</dbReference>
<dbReference type="SUPFAM" id="SSF63491">
    <property type="entry name" value="BAG domain"/>
    <property type="match status" value="1"/>
</dbReference>
<evidence type="ECO:0000259" key="3">
    <source>
        <dbReference type="PROSITE" id="PS51035"/>
    </source>
</evidence>
<protein>
    <recommendedName>
        <fullName evidence="3">BAG domain-containing protein</fullName>
    </recommendedName>
</protein>
<sequence length="608" mass="67231">MDFRRIPFQFSSTDPAKRQAELQKRFGVPVNSEKEKMHIDFNDPASLMGMRPDVMGSANSPRLQHRVPIFKDGSPEPAKFVDSRGSPVSGRKPHVRVVPIEIEGEDNVPKRQRNVSGPTSKPHFQNGFHPAEPNFRNGFSWLPDDLASTTKPHVDPKPNSRERTIPIKIDCARNAKTLPVKKLYSPLKKETVLKKEQTVPKMNGCAPSKPEKSPEVAPPKVDKASSEPPKPQLSRIELSKKKIDSVLEKLKGYHADVKKFTGTVKEKQYRYLDEMLTRLMLELDDVDTMGNEEVRLARKAAVRQVQASVDLLEARVTRESAAEPKPEEDKCVEMEVSSSQDQNREPVTEDSSELIADSTMAEDLSQEDKEPGANDVEMKDVAENTVAGPEEDQIQAMVEPVLEQVQDVEMGSEAEAKTSTEMLEEISCVKEKDKEAMEVDLEPTSSAVEPACCEENVVSGEQIEEAEVMTPIKMPDEISSEKLEGDKESMKVDLEPTVTTSSSDEPECCKENVVSTVQIEEVAGESNDSERVSTTNEPLVSLPDSPVKELKSNIELDTVPEGPTIVESTIELVTEILSDSDELVAKSCSDVSSGIVSNADDNLNNDHS</sequence>
<dbReference type="InterPro" id="IPR039773">
    <property type="entry name" value="BAG_chaperone_regulator"/>
</dbReference>